<evidence type="ECO:0000256" key="5">
    <source>
        <dbReference type="SAM" id="MobiDB-lite"/>
    </source>
</evidence>
<dbReference type="EnsemblBacteria" id="ABF87173">
    <property type="protein sequence ID" value="ABF87173"/>
    <property type="gene ID" value="MXAN_2148"/>
</dbReference>
<proteinExistence type="predicted"/>
<dbReference type="GO" id="GO:0004386">
    <property type="term" value="F:helicase activity"/>
    <property type="evidence" value="ECO:0007669"/>
    <property type="project" value="UniProtKB-KW"/>
</dbReference>
<evidence type="ECO:0000313" key="9">
    <source>
        <dbReference type="Proteomes" id="UP000002402"/>
    </source>
</evidence>
<evidence type="ECO:0000256" key="2">
    <source>
        <dbReference type="ARBA" id="ARBA00022801"/>
    </source>
</evidence>
<keyword evidence="1" id="KW-0547">Nucleotide-binding</keyword>
<dbReference type="AlphaFoldDB" id="Q1DAF2"/>
<dbReference type="InterPro" id="IPR014001">
    <property type="entry name" value="Helicase_ATP-bd"/>
</dbReference>
<dbReference type="Proteomes" id="UP000002402">
    <property type="component" value="Chromosome"/>
</dbReference>
<dbReference type="SMART" id="SM00490">
    <property type="entry name" value="HELICc"/>
    <property type="match status" value="1"/>
</dbReference>
<dbReference type="EMBL" id="CP000113">
    <property type="protein sequence ID" value="ABF87173.1"/>
    <property type="molecule type" value="Genomic_DNA"/>
</dbReference>
<dbReference type="STRING" id="246197.MXAN_2148"/>
<feature type="domain" description="Helicase ATP-binding" evidence="6">
    <location>
        <begin position="125"/>
        <end position="285"/>
    </location>
</feature>
<dbReference type="GeneID" id="41359547"/>
<sequence>MRATAPSSMRPLDGAVLSAWTTASWSWASSRRRPRSPGGAGLASPMPEYVIPWRTRLPASPGPGLRGRIASPGHRPCVSLAFVRTPTDRYLPPRPDASSAVTSQRGRVVVIAPTRAACETIELALGLELRTYLEEHHGERLLELARSGQGFGIVAGTGTGKTLAIRSIAEELVGRRPLRVAVVNREREATAQTPLADVAIVTTGIARRWFQGGAIRREDTLIVDEIHQTSAELELCLALGKRAGCRFIWLSATVDPAFYARYLDSADVLQVSSFEPRKAARVEVERRQPLSFLDEDFLREVQQQGRGVGVFLATRAGVEEAAAHVRANAPELHAAHYHGGEPLRAIRPFLEGTAPRPFVLAMTAAGQSALNVPGLDTVVIDDMRFTNLVERGRNVLTRVHLGNNELLQMAGRVHGRVEGGRVFILSDRPLHFASLRPTEPEFQLAGEPERVALTAAALGVRADELDLPVPLDRNAYRRALAKLQARGIVDAEGRLSDYGRAVEALPVERPWAELIVNAEEALLPLLAVCSSVESLHRMTREERNLDGLLVPGSDHLTAYNLYAEAFREAGTVGEVQGLPRHVFHAEKLAAWAEVRGVLVKALEDAALAMASVYRSVGLALPARMPFADPRAHRRFCDLLARFMPFDLVIDERTAWGEVARVSKTSVCGNLGAVAGTLRYFADRNGDSQAGIEGTQLPQSLLRRYARRHAAAPVYDVRFRSVVLEKRVDYFGFELEREVEVLRAWGPELAKAARHALAEALAQGEAPHPAVDRHRVAIAEVRELWRRSGGTTAPLGLSELTALYEAQLDGVDTLDDFKERPLRLELDALVPPEMRQALLALPDTVEVREQAVPLEYDVERLSDGAPRGVVRLHLPEKLARTLVEEELPLLDRPLRFSVARGRRGVLEARSLLELQELLDRPWMPDEIAEATRERSLPRQDRERGAPRPGEYRGHHGKAPRNGRRPGGGGRRR</sequence>
<keyword evidence="4" id="KW-0067">ATP-binding</keyword>
<name>Q1DAF2_MYXXD</name>
<dbReference type="InterPro" id="IPR027417">
    <property type="entry name" value="P-loop_NTPase"/>
</dbReference>
<dbReference type="Gene3D" id="3.40.50.300">
    <property type="entry name" value="P-loop containing nucleotide triphosphate hydrolases"/>
    <property type="match status" value="2"/>
</dbReference>
<evidence type="ECO:0000256" key="3">
    <source>
        <dbReference type="ARBA" id="ARBA00022806"/>
    </source>
</evidence>
<dbReference type="GO" id="GO:0016787">
    <property type="term" value="F:hydrolase activity"/>
    <property type="evidence" value="ECO:0007669"/>
    <property type="project" value="UniProtKB-KW"/>
</dbReference>
<keyword evidence="2" id="KW-0378">Hydrolase</keyword>
<dbReference type="SMART" id="SM00487">
    <property type="entry name" value="DEXDc"/>
    <property type="match status" value="1"/>
</dbReference>
<keyword evidence="9" id="KW-1185">Reference proteome</keyword>
<evidence type="ECO:0000313" key="8">
    <source>
        <dbReference type="EMBL" id="ABF87173.1"/>
    </source>
</evidence>
<organism evidence="8 9">
    <name type="scientific">Myxococcus xanthus (strain DK1622)</name>
    <dbReference type="NCBI Taxonomy" id="246197"/>
    <lineage>
        <taxon>Bacteria</taxon>
        <taxon>Pseudomonadati</taxon>
        <taxon>Myxococcota</taxon>
        <taxon>Myxococcia</taxon>
        <taxon>Myxococcales</taxon>
        <taxon>Cystobacterineae</taxon>
        <taxon>Myxococcaceae</taxon>
        <taxon>Myxococcus</taxon>
    </lineage>
</organism>
<dbReference type="KEGG" id="mxa:MXAN_2148"/>
<gene>
    <name evidence="8" type="ordered locus">MXAN_2148</name>
</gene>
<dbReference type="InterPro" id="IPR001650">
    <property type="entry name" value="Helicase_C-like"/>
</dbReference>
<evidence type="ECO:0000256" key="1">
    <source>
        <dbReference type="ARBA" id="ARBA00022741"/>
    </source>
</evidence>
<dbReference type="PANTHER" id="PTHR18934">
    <property type="entry name" value="ATP-DEPENDENT RNA HELICASE"/>
    <property type="match status" value="1"/>
</dbReference>
<feature type="region of interest" description="Disordered" evidence="5">
    <location>
        <begin position="927"/>
        <end position="971"/>
    </location>
</feature>
<dbReference type="GO" id="GO:0005524">
    <property type="term" value="F:ATP binding"/>
    <property type="evidence" value="ECO:0007669"/>
    <property type="project" value="UniProtKB-KW"/>
</dbReference>
<dbReference type="PANTHER" id="PTHR18934:SF91">
    <property type="entry name" value="PRE-MRNA-SPLICING FACTOR ATP-DEPENDENT RNA HELICASE PRP16"/>
    <property type="match status" value="1"/>
</dbReference>
<feature type="compositionally biased region" description="Basic residues" evidence="5">
    <location>
        <begin position="953"/>
        <end position="971"/>
    </location>
</feature>
<feature type="domain" description="Helicase C-terminal" evidence="7">
    <location>
        <begin position="319"/>
        <end position="418"/>
    </location>
</feature>
<reference evidence="8 9" key="1">
    <citation type="journal article" date="2006" name="Proc. Natl. Acad. Sci. U.S.A.">
        <title>Evolution of sensory complexity recorded in a myxobacterial genome.</title>
        <authorList>
            <person name="Goldman B.S."/>
            <person name="Nierman W.C."/>
            <person name="Kaiser D."/>
            <person name="Slater S.C."/>
            <person name="Durkin A.S."/>
            <person name="Eisen J.A."/>
            <person name="Ronning C.M."/>
            <person name="Barbazuk W.B."/>
            <person name="Blanchard M."/>
            <person name="Field C."/>
            <person name="Halling C."/>
            <person name="Hinkle G."/>
            <person name="Iartchuk O."/>
            <person name="Kim H.S."/>
            <person name="Mackenzie C."/>
            <person name="Madupu R."/>
            <person name="Miller N."/>
            <person name="Shvartsbeyn A."/>
            <person name="Sullivan S.A."/>
            <person name="Vaudin M."/>
            <person name="Wiegand R."/>
            <person name="Kaplan H.B."/>
        </authorList>
    </citation>
    <scope>NUCLEOTIDE SEQUENCE [LARGE SCALE GENOMIC DNA]</scope>
    <source>
        <strain evidence="9">DK1622</strain>
    </source>
</reference>
<evidence type="ECO:0000256" key="4">
    <source>
        <dbReference type="ARBA" id="ARBA00022840"/>
    </source>
</evidence>
<dbReference type="eggNOG" id="COG1643">
    <property type="taxonomic scope" value="Bacteria"/>
</dbReference>
<protein>
    <submittedName>
        <fullName evidence="8">Helicase, DEAD/DEAH family</fullName>
    </submittedName>
</protein>
<dbReference type="OrthoDB" id="5523414at2"/>
<dbReference type="HOGENOM" id="CLU_322325_0_0_7"/>
<dbReference type="RefSeq" id="WP_011552226.1">
    <property type="nucleotide sequence ID" value="NC_008095.1"/>
</dbReference>
<accession>Q1DAF2</accession>
<dbReference type="GO" id="GO:0003723">
    <property type="term" value="F:RNA binding"/>
    <property type="evidence" value="ECO:0007669"/>
    <property type="project" value="TreeGrafter"/>
</dbReference>
<evidence type="ECO:0000259" key="6">
    <source>
        <dbReference type="SMART" id="SM00487"/>
    </source>
</evidence>
<feature type="compositionally biased region" description="Basic and acidic residues" evidence="5">
    <location>
        <begin position="927"/>
        <end position="952"/>
    </location>
</feature>
<keyword evidence="3 8" id="KW-0347">Helicase</keyword>
<dbReference type="SUPFAM" id="SSF52540">
    <property type="entry name" value="P-loop containing nucleoside triphosphate hydrolases"/>
    <property type="match status" value="1"/>
</dbReference>
<evidence type="ECO:0000259" key="7">
    <source>
        <dbReference type="SMART" id="SM00490"/>
    </source>
</evidence>